<keyword evidence="2" id="KW-1185">Reference proteome</keyword>
<gene>
    <name evidence="1" type="primary">Rpusd3</name>
    <name evidence="1" type="ORF">T01_12624</name>
</gene>
<dbReference type="InParanoid" id="A0A0V1B3D5"/>
<dbReference type="AlphaFoldDB" id="A0A0V1B3D5"/>
<proteinExistence type="predicted"/>
<evidence type="ECO:0000313" key="1">
    <source>
        <dbReference type="EMBL" id="KRY31471.1"/>
    </source>
</evidence>
<name>A0A0V1B3D5_TRISP</name>
<dbReference type="Gene3D" id="3.30.2350.10">
    <property type="entry name" value="Pseudouridine synthase"/>
    <property type="match status" value="1"/>
</dbReference>
<dbReference type="EMBL" id="JYDH01000117">
    <property type="protein sequence ID" value="KRY31471.1"/>
    <property type="molecule type" value="Genomic_DNA"/>
</dbReference>
<dbReference type="OrthoDB" id="428658at2759"/>
<organism evidence="1 2">
    <name type="scientific">Trichinella spiralis</name>
    <name type="common">Trichina worm</name>
    <dbReference type="NCBI Taxonomy" id="6334"/>
    <lineage>
        <taxon>Eukaryota</taxon>
        <taxon>Metazoa</taxon>
        <taxon>Ecdysozoa</taxon>
        <taxon>Nematoda</taxon>
        <taxon>Enoplea</taxon>
        <taxon>Dorylaimia</taxon>
        <taxon>Trichinellida</taxon>
        <taxon>Trichinellidae</taxon>
        <taxon>Trichinella</taxon>
    </lineage>
</organism>
<dbReference type="STRING" id="6334.A0A0V1B3D5"/>
<evidence type="ECO:0000313" key="2">
    <source>
        <dbReference type="Proteomes" id="UP000054776"/>
    </source>
</evidence>
<protein>
    <submittedName>
        <fullName evidence="1">RNA pseudouridylate synthase domain-containing protein 3</fullName>
    </submittedName>
</protein>
<comment type="caution">
    <text evidence="1">The sequence shown here is derived from an EMBL/GenBank/DDBJ whole genome shotgun (WGS) entry which is preliminary data.</text>
</comment>
<feature type="non-terminal residue" evidence="1">
    <location>
        <position position="357"/>
    </location>
</feature>
<sequence length="357" mass="39927">MKSIIWPRIPVSAKQLLKELQENIIYSAGKYGIFALIKPFGIATTCGALNSRVKCNVDAEDSSQLTVSSVLHELEDAFGVEKLVIVQSLPRNHSGIILLASAGKVAENLNTSIRQSLATHFPYIQLHAVCVGQPQPSEYSNLFAVKRTSLSSDSNVYLCDSATISNRQRRIGLAKFCFGSYKTLNVQDDCSLVKLNIDKLTYACHRLLLSEHGSPVLGDQVFQKRVTSVLGKVITVPAEQGTNSNQIIPTMAMKRLGLSLKEYHLLPLSIFVNQLILPRALNNDSDFIIRTTKTDRYARLQYYASFMRYGVLEVPRQTNEYLSNKWPSKLPCAYLNTHESSRTETLLKHIHDGRILI</sequence>
<reference evidence="1 2" key="1">
    <citation type="submission" date="2015-01" db="EMBL/GenBank/DDBJ databases">
        <title>Evolution of Trichinella species and genotypes.</title>
        <authorList>
            <person name="Korhonen P.K."/>
            <person name="Edoardo P."/>
            <person name="Giuseppe L.R."/>
            <person name="Gasser R.B."/>
        </authorList>
    </citation>
    <scope>NUCLEOTIDE SEQUENCE [LARGE SCALE GENOMIC DNA]</scope>
    <source>
        <strain evidence="1">ISS3</strain>
    </source>
</reference>
<dbReference type="Proteomes" id="UP000054776">
    <property type="component" value="Unassembled WGS sequence"/>
</dbReference>
<accession>A0A0V1B3D5</accession>